<evidence type="ECO:0008006" key="4">
    <source>
        <dbReference type="Google" id="ProtNLM"/>
    </source>
</evidence>
<evidence type="ECO:0000313" key="3">
    <source>
        <dbReference type="Proteomes" id="UP000299102"/>
    </source>
</evidence>
<accession>A0A4C1ZQI3</accession>
<evidence type="ECO:0000313" key="2">
    <source>
        <dbReference type="EMBL" id="GBP89612.1"/>
    </source>
</evidence>
<protein>
    <recommendedName>
        <fullName evidence="4">Secreted protein</fullName>
    </recommendedName>
</protein>
<evidence type="ECO:0000256" key="1">
    <source>
        <dbReference type="SAM" id="SignalP"/>
    </source>
</evidence>
<comment type="caution">
    <text evidence="2">The sequence shown here is derived from an EMBL/GenBank/DDBJ whole genome shotgun (WGS) entry which is preliminary data.</text>
</comment>
<keyword evidence="3" id="KW-1185">Reference proteome</keyword>
<gene>
    <name evidence="2" type="ORF">EVAR_57631_1</name>
</gene>
<proteinExistence type="predicted"/>
<feature type="chain" id="PRO_5020032771" description="Secreted protein" evidence="1">
    <location>
        <begin position="26"/>
        <end position="103"/>
    </location>
</feature>
<sequence length="103" mass="11699">MRWLPVNRAAVLLTLTAILHLSSHSGRKSNTRCHQRTTLALHRPARPRDDSAVSVCRQCIAHIVQEIGSCPALLLLISGVGRIARRRRQRRSCVVGENWRRLF</sequence>
<dbReference type="EMBL" id="BGZK01002013">
    <property type="protein sequence ID" value="GBP89612.1"/>
    <property type="molecule type" value="Genomic_DNA"/>
</dbReference>
<keyword evidence="1" id="KW-0732">Signal</keyword>
<feature type="signal peptide" evidence="1">
    <location>
        <begin position="1"/>
        <end position="25"/>
    </location>
</feature>
<organism evidence="2 3">
    <name type="scientific">Eumeta variegata</name>
    <name type="common">Bagworm moth</name>
    <name type="synonym">Eumeta japonica</name>
    <dbReference type="NCBI Taxonomy" id="151549"/>
    <lineage>
        <taxon>Eukaryota</taxon>
        <taxon>Metazoa</taxon>
        <taxon>Ecdysozoa</taxon>
        <taxon>Arthropoda</taxon>
        <taxon>Hexapoda</taxon>
        <taxon>Insecta</taxon>
        <taxon>Pterygota</taxon>
        <taxon>Neoptera</taxon>
        <taxon>Endopterygota</taxon>
        <taxon>Lepidoptera</taxon>
        <taxon>Glossata</taxon>
        <taxon>Ditrysia</taxon>
        <taxon>Tineoidea</taxon>
        <taxon>Psychidae</taxon>
        <taxon>Oiketicinae</taxon>
        <taxon>Eumeta</taxon>
    </lineage>
</organism>
<dbReference type="Proteomes" id="UP000299102">
    <property type="component" value="Unassembled WGS sequence"/>
</dbReference>
<reference evidence="2 3" key="1">
    <citation type="journal article" date="2019" name="Commun. Biol.">
        <title>The bagworm genome reveals a unique fibroin gene that provides high tensile strength.</title>
        <authorList>
            <person name="Kono N."/>
            <person name="Nakamura H."/>
            <person name="Ohtoshi R."/>
            <person name="Tomita M."/>
            <person name="Numata K."/>
            <person name="Arakawa K."/>
        </authorList>
    </citation>
    <scope>NUCLEOTIDE SEQUENCE [LARGE SCALE GENOMIC DNA]</scope>
</reference>
<name>A0A4C1ZQI3_EUMVA</name>
<dbReference type="AlphaFoldDB" id="A0A4C1ZQI3"/>